<dbReference type="AlphaFoldDB" id="A5YSV9"/>
<proteinExistence type="predicted"/>
<organism evidence="1">
    <name type="scientific">uncultured haloarchaeon</name>
    <dbReference type="NCBI Taxonomy" id="160804"/>
    <lineage>
        <taxon>Archaea</taxon>
        <taxon>Methanobacteriati</taxon>
        <taxon>Methanobacteriota</taxon>
        <taxon>Stenosarchaea group</taxon>
        <taxon>Halobacteria</taxon>
        <taxon>Halobacteriales</taxon>
        <taxon>Halobacteriaceae</taxon>
        <taxon>environmental samples</taxon>
    </lineage>
</organism>
<accession>A5YSV9</accession>
<name>A5YSV9_9EURY</name>
<protein>
    <submittedName>
        <fullName evidence="1">Uncharacterized protein</fullName>
    </submittedName>
</protein>
<dbReference type="EMBL" id="EF583999">
    <property type="protein sequence ID" value="ABQ76066.1"/>
    <property type="molecule type" value="Genomic_DNA"/>
</dbReference>
<sequence>MSTASEIIQCYDCGESYQYLGRQHHPGECPICNSHCVSPAGEVSILTTVDVSAGEEISMVAVLAIDECRRRYLYHFSNTRGEARLLALRVGDQTVRSSNESTIPALPAAISSVVKEYLPITSIPHDSKD</sequence>
<reference evidence="1" key="1">
    <citation type="journal article" date="2007" name="ISME J.">
        <title>Genomic plasticity in prokaryotes: the case of the square haloarchaeon.</title>
        <authorList>
            <person name="Cuadros-Orellana S."/>
            <person name="Martin-Cuadrado A.B."/>
            <person name="Legault B."/>
            <person name="D'Auria G."/>
            <person name="Zhaxybayeva O."/>
            <person name="Papke R.T."/>
            <person name="Rodriguez-Valera F."/>
        </authorList>
    </citation>
    <scope>NUCLEOTIDE SEQUENCE</scope>
</reference>
<evidence type="ECO:0000313" key="1">
    <source>
        <dbReference type="EMBL" id="ABQ76066.1"/>
    </source>
</evidence>